<feature type="transmembrane region" description="Helical" evidence="1">
    <location>
        <begin position="17"/>
        <end position="37"/>
    </location>
</feature>
<dbReference type="Proteomes" id="UP001203297">
    <property type="component" value="Unassembled WGS sequence"/>
</dbReference>
<comment type="caution">
    <text evidence="2">The sequence shown here is derived from an EMBL/GenBank/DDBJ whole genome shotgun (WGS) entry which is preliminary data.</text>
</comment>
<proteinExistence type="predicted"/>
<sequence>MDSSLAVVVTMEEEGLIFVYQSLSDPSILSIAFVFSYQWYMYSIMILPVVRAALGVMFRNFFFFFYFFFPSGPRDRPSGLFVCF</sequence>
<protein>
    <submittedName>
        <fullName evidence="2">Uncharacterized protein</fullName>
    </submittedName>
</protein>
<evidence type="ECO:0000313" key="3">
    <source>
        <dbReference type="Proteomes" id="UP001203297"/>
    </source>
</evidence>
<evidence type="ECO:0000256" key="1">
    <source>
        <dbReference type="SAM" id="Phobius"/>
    </source>
</evidence>
<accession>A0AAD4M0P2</accession>
<dbReference type="AlphaFoldDB" id="A0AAD4M0P2"/>
<keyword evidence="3" id="KW-1185">Reference proteome</keyword>
<keyword evidence="1" id="KW-1133">Transmembrane helix</keyword>
<keyword evidence="1" id="KW-0472">Membrane</keyword>
<gene>
    <name evidence="2" type="ORF">B0F90DRAFT_1736707</name>
</gene>
<organism evidence="2 3">
    <name type="scientific">Multifurca ochricompacta</name>
    <dbReference type="NCBI Taxonomy" id="376703"/>
    <lineage>
        <taxon>Eukaryota</taxon>
        <taxon>Fungi</taxon>
        <taxon>Dikarya</taxon>
        <taxon>Basidiomycota</taxon>
        <taxon>Agaricomycotina</taxon>
        <taxon>Agaricomycetes</taxon>
        <taxon>Russulales</taxon>
        <taxon>Russulaceae</taxon>
        <taxon>Multifurca</taxon>
    </lineage>
</organism>
<reference evidence="2" key="1">
    <citation type="journal article" date="2022" name="New Phytol.">
        <title>Evolutionary transition to the ectomycorrhizal habit in the genomes of a hyperdiverse lineage of mushroom-forming fungi.</title>
        <authorList>
            <person name="Looney B."/>
            <person name="Miyauchi S."/>
            <person name="Morin E."/>
            <person name="Drula E."/>
            <person name="Courty P.E."/>
            <person name="Kohler A."/>
            <person name="Kuo A."/>
            <person name="LaButti K."/>
            <person name="Pangilinan J."/>
            <person name="Lipzen A."/>
            <person name="Riley R."/>
            <person name="Andreopoulos W."/>
            <person name="He G."/>
            <person name="Johnson J."/>
            <person name="Nolan M."/>
            <person name="Tritt A."/>
            <person name="Barry K.W."/>
            <person name="Grigoriev I.V."/>
            <person name="Nagy L.G."/>
            <person name="Hibbett D."/>
            <person name="Henrissat B."/>
            <person name="Matheny P.B."/>
            <person name="Labbe J."/>
            <person name="Martin F.M."/>
        </authorList>
    </citation>
    <scope>NUCLEOTIDE SEQUENCE</scope>
    <source>
        <strain evidence="2">BPL690</strain>
    </source>
</reference>
<name>A0AAD4M0P2_9AGAM</name>
<keyword evidence="1" id="KW-0812">Transmembrane</keyword>
<evidence type="ECO:0000313" key="2">
    <source>
        <dbReference type="EMBL" id="KAI0297885.1"/>
    </source>
</evidence>
<dbReference type="EMBL" id="WTXG01000032">
    <property type="protein sequence ID" value="KAI0297885.1"/>
    <property type="molecule type" value="Genomic_DNA"/>
</dbReference>
<feature type="transmembrane region" description="Helical" evidence="1">
    <location>
        <begin position="49"/>
        <end position="69"/>
    </location>
</feature>